<dbReference type="PANTHER" id="PTHR10039">
    <property type="entry name" value="AMELOGENIN"/>
    <property type="match status" value="1"/>
</dbReference>
<dbReference type="PROSITE" id="PS50088">
    <property type="entry name" value="ANK_REPEAT"/>
    <property type="match status" value="1"/>
</dbReference>
<evidence type="ECO:0000313" key="5">
    <source>
        <dbReference type="Proteomes" id="UP000030106"/>
    </source>
</evidence>
<dbReference type="Pfam" id="PF00023">
    <property type="entry name" value="Ank"/>
    <property type="match status" value="1"/>
</dbReference>
<feature type="repeat" description="ANK" evidence="2">
    <location>
        <begin position="276"/>
        <end position="308"/>
    </location>
</feature>
<keyword evidence="1" id="KW-0677">Repeat</keyword>
<name>A0A0A2VVW5_BEABA</name>
<accession>A0A0A2VVW5</accession>
<evidence type="ECO:0000313" key="4">
    <source>
        <dbReference type="EMBL" id="KGQ10507.1"/>
    </source>
</evidence>
<dbReference type="SMART" id="SM00248">
    <property type="entry name" value="ANK"/>
    <property type="match status" value="3"/>
</dbReference>
<dbReference type="Pfam" id="PF13637">
    <property type="entry name" value="Ank_4"/>
    <property type="match status" value="1"/>
</dbReference>
<dbReference type="PROSITE" id="PS50837">
    <property type="entry name" value="NACHT"/>
    <property type="match status" value="1"/>
</dbReference>
<dbReference type="EMBL" id="ANFO01000304">
    <property type="protein sequence ID" value="KGQ10507.1"/>
    <property type="molecule type" value="Genomic_DNA"/>
</dbReference>
<dbReference type="AlphaFoldDB" id="A0A0A2VVW5"/>
<comment type="caution">
    <text evidence="4">The sequence shown here is derived from an EMBL/GenBank/DDBJ whole genome shotgun (WGS) entry which is preliminary data.</text>
</comment>
<dbReference type="InterPro" id="IPR007111">
    <property type="entry name" value="NACHT_NTPase"/>
</dbReference>
<dbReference type="PANTHER" id="PTHR10039:SF16">
    <property type="entry name" value="GPI INOSITOL-DEACYLASE"/>
    <property type="match status" value="1"/>
</dbReference>
<reference evidence="4 5" key="1">
    <citation type="submission" date="2012-10" db="EMBL/GenBank/DDBJ databases">
        <title>Genome sequencing and analysis of entomopathogenic fungi Beauveria bassiana D1-5.</title>
        <authorList>
            <person name="Li Q."/>
            <person name="Wang L."/>
            <person name="Zhang Z."/>
            <person name="Wang Q."/>
            <person name="Ren J."/>
            <person name="Wang M."/>
            <person name="Xu W."/>
            <person name="Wang J."/>
            <person name="Lu Y."/>
            <person name="Du Q."/>
            <person name="Sun Z."/>
        </authorList>
    </citation>
    <scope>NUCLEOTIDE SEQUENCE [LARGE SCALE GENOMIC DNA]</scope>
    <source>
        <strain evidence="4 5">D1-5</strain>
    </source>
</reference>
<dbReference type="InterPro" id="IPR027417">
    <property type="entry name" value="P-loop_NTPase"/>
</dbReference>
<evidence type="ECO:0000259" key="3">
    <source>
        <dbReference type="PROSITE" id="PS50837"/>
    </source>
</evidence>
<dbReference type="HOGENOM" id="CLU_823832_0_0_1"/>
<dbReference type="Pfam" id="PF24883">
    <property type="entry name" value="NPHP3_N"/>
    <property type="match status" value="1"/>
</dbReference>
<organism evidence="4 5">
    <name type="scientific">Beauveria bassiana D1-5</name>
    <dbReference type="NCBI Taxonomy" id="1245745"/>
    <lineage>
        <taxon>Eukaryota</taxon>
        <taxon>Fungi</taxon>
        <taxon>Dikarya</taxon>
        <taxon>Ascomycota</taxon>
        <taxon>Pezizomycotina</taxon>
        <taxon>Sordariomycetes</taxon>
        <taxon>Hypocreomycetidae</taxon>
        <taxon>Hypocreales</taxon>
        <taxon>Cordycipitaceae</taxon>
        <taxon>Beauveria</taxon>
    </lineage>
</organism>
<gene>
    <name evidence="4" type="ORF">BBAD15_g4136</name>
</gene>
<dbReference type="Proteomes" id="UP000030106">
    <property type="component" value="Unassembled WGS sequence"/>
</dbReference>
<keyword evidence="2" id="KW-0040">ANK repeat</keyword>
<feature type="domain" description="NACHT" evidence="3">
    <location>
        <begin position="92"/>
        <end position="202"/>
    </location>
</feature>
<dbReference type="SUPFAM" id="SSF52540">
    <property type="entry name" value="P-loop containing nucleoside triphosphate hydrolases"/>
    <property type="match status" value="1"/>
</dbReference>
<dbReference type="InterPro" id="IPR036770">
    <property type="entry name" value="Ankyrin_rpt-contain_sf"/>
</dbReference>
<dbReference type="Gene3D" id="3.40.50.300">
    <property type="entry name" value="P-loop containing nucleotide triphosphate hydrolases"/>
    <property type="match status" value="1"/>
</dbReference>
<protein>
    <submittedName>
        <fullName evidence="4">Protein fem-1 B</fullName>
    </submittedName>
</protein>
<dbReference type="InterPro" id="IPR056884">
    <property type="entry name" value="NPHP3-like_N"/>
</dbReference>
<dbReference type="OrthoDB" id="4869823at2759"/>
<dbReference type="InterPro" id="IPR002110">
    <property type="entry name" value="Ankyrin_rpt"/>
</dbReference>
<evidence type="ECO:0000256" key="2">
    <source>
        <dbReference type="PROSITE-ProRule" id="PRU00023"/>
    </source>
</evidence>
<dbReference type="SUPFAM" id="SSF48403">
    <property type="entry name" value="Ankyrin repeat"/>
    <property type="match status" value="1"/>
</dbReference>
<proteinExistence type="predicted"/>
<evidence type="ECO:0000256" key="1">
    <source>
        <dbReference type="ARBA" id="ARBA00022737"/>
    </source>
</evidence>
<dbReference type="PROSITE" id="PS50297">
    <property type="entry name" value="ANK_REP_REGION"/>
    <property type="match status" value="1"/>
</dbReference>
<sequence>MGQISLPRCPNPRLLAFAVKQQVNDVHHTTIETKAITDSVRSNIRADQIKSWLCYPDPSVNANHARTLRQEGTGTWLLGHETFQSWLSGLCRHLWLHGLAGCGKTVLSATVLDHLGKGSSRLVLSFFFDFSDRTKQTMDGMLRSLAFQLYQSEPGSAGLLDASFQAHRGGRDQPTTKTLEDVVVKMLAIQKKGYIVLDALDESTTRGELLLRMKNMAATYIGHQEIVQLLLDKGAAINAQGGKYTNAFQAASLQGNQAIIQLLLDNGAAINAQGGKYGNALQAASFRGHQEVVQLLLDKGADVNAQGGKFGKAITAASDRGHREIVRLLLDHEPKAI</sequence>
<dbReference type="eggNOG" id="KOG0502">
    <property type="taxonomic scope" value="Eukaryota"/>
</dbReference>
<dbReference type="STRING" id="1245745.A0A0A2VVW5"/>
<dbReference type="Gene3D" id="1.25.40.20">
    <property type="entry name" value="Ankyrin repeat-containing domain"/>
    <property type="match status" value="1"/>
</dbReference>